<dbReference type="InterPro" id="IPR036388">
    <property type="entry name" value="WH-like_DNA-bd_sf"/>
</dbReference>
<dbReference type="EMBL" id="CP043046">
    <property type="protein sequence ID" value="QEI08072.1"/>
    <property type="molecule type" value="Genomic_DNA"/>
</dbReference>
<gene>
    <name evidence="7" type="ORF">FXN63_21165</name>
</gene>
<keyword evidence="3" id="KW-0238">DNA-binding</keyword>
<proteinExistence type="inferred from homology"/>
<evidence type="ECO:0000313" key="8">
    <source>
        <dbReference type="Proteomes" id="UP000325161"/>
    </source>
</evidence>
<keyword evidence="8" id="KW-1185">Reference proteome</keyword>
<dbReference type="InterPro" id="IPR005119">
    <property type="entry name" value="LysR_subst-bd"/>
</dbReference>
<reference evidence="7 8" key="1">
    <citation type="submission" date="2019-08" db="EMBL/GenBank/DDBJ databases">
        <title>Amphibian skin-associated Pigmentiphaga: genome sequence and occurrence across geography and hosts.</title>
        <authorList>
            <person name="Bletz M.C."/>
            <person name="Bunk B."/>
            <person name="Sproeer C."/>
            <person name="Biwer P."/>
            <person name="Reiter S."/>
            <person name="Rabemananjara F.C.E."/>
            <person name="Schulz S."/>
            <person name="Overmann J."/>
            <person name="Vences M."/>
        </authorList>
    </citation>
    <scope>NUCLEOTIDE SEQUENCE [LARGE SCALE GENOMIC DNA]</scope>
    <source>
        <strain evidence="7 8">Mada1488</strain>
    </source>
</reference>
<evidence type="ECO:0000256" key="1">
    <source>
        <dbReference type="ARBA" id="ARBA00009437"/>
    </source>
</evidence>
<dbReference type="KEGG" id="pacr:FXN63_21165"/>
<evidence type="ECO:0000259" key="6">
    <source>
        <dbReference type="PROSITE" id="PS50931"/>
    </source>
</evidence>
<dbReference type="InterPro" id="IPR000847">
    <property type="entry name" value="LysR_HTH_N"/>
</dbReference>
<feature type="region of interest" description="Disordered" evidence="5">
    <location>
        <begin position="157"/>
        <end position="191"/>
    </location>
</feature>
<dbReference type="InterPro" id="IPR036390">
    <property type="entry name" value="WH_DNA-bd_sf"/>
</dbReference>
<comment type="similarity">
    <text evidence="1">Belongs to the LysR transcriptional regulatory family.</text>
</comment>
<evidence type="ECO:0000256" key="3">
    <source>
        <dbReference type="ARBA" id="ARBA00023125"/>
    </source>
</evidence>
<dbReference type="PANTHER" id="PTHR30419:SF8">
    <property type="entry name" value="NITROGEN ASSIMILATION TRANSCRIPTIONAL ACTIVATOR-RELATED"/>
    <property type="match status" value="1"/>
</dbReference>
<dbReference type="GO" id="GO:0003700">
    <property type="term" value="F:DNA-binding transcription factor activity"/>
    <property type="evidence" value="ECO:0007669"/>
    <property type="project" value="InterPro"/>
</dbReference>
<dbReference type="Gene3D" id="1.10.10.10">
    <property type="entry name" value="Winged helix-like DNA-binding domain superfamily/Winged helix DNA-binding domain"/>
    <property type="match status" value="1"/>
</dbReference>
<dbReference type="GO" id="GO:0005829">
    <property type="term" value="C:cytosol"/>
    <property type="evidence" value="ECO:0007669"/>
    <property type="project" value="TreeGrafter"/>
</dbReference>
<dbReference type="Proteomes" id="UP000325161">
    <property type="component" value="Chromosome"/>
</dbReference>
<sequence>MDIKHLRTFVEVARQRNLTRAAETLHLTQPAISLQLKHLQASTGLALFTRTVRGLVLTADGRAMLTAAERVLGAFDDFDALGDSLQNTVRGSLRIGTVLNPEFLRLGTCLRQLLERYPHLQTSLRHGMSGWVAAQVQRGELDMGFFLGPLPATTTGRRKVGGGSADLDSAEAGSVKGTDLLHTDPAQGSTPSRKQALHLQALAPFTYYVIAPQDWSARIEGQGWAQIAALPWIGTPPDSAHHRLLSKKFAALGVTPRVVAEVDQEASMLDLVRAGVGLSLARDSIALRESQTAGLQIVKGLSIRTELALICLESRRTDPVIQAAFSVIGQAFR</sequence>
<dbReference type="Pfam" id="PF00126">
    <property type="entry name" value="HTH_1"/>
    <property type="match status" value="1"/>
</dbReference>
<dbReference type="GO" id="GO:0003677">
    <property type="term" value="F:DNA binding"/>
    <property type="evidence" value="ECO:0007669"/>
    <property type="project" value="UniProtKB-KW"/>
</dbReference>
<dbReference type="PRINTS" id="PR00039">
    <property type="entry name" value="HTHLYSR"/>
</dbReference>
<dbReference type="CDD" id="cd05466">
    <property type="entry name" value="PBP2_LTTR_substrate"/>
    <property type="match status" value="1"/>
</dbReference>
<dbReference type="RefSeq" id="WP_148817256.1">
    <property type="nucleotide sequence ID" value="NZ_CP043046.1"/>
</dbReference>
<dbReference type="OrthoDB" id="9803735at2"/>
<dbReference type="FunFam" id="1.10.10.10:FF:000001">
    <property type="entry name" value="LysR family transcriptional regulator"/>
    <property type="match status" value="1"/>
</dbReference>
<evidence type="ECO:0000256" key="2">
    <source>
        <dbReference type="ARBA" id="ARBA00023015"/>
    </source>
</evidence>
<dbReference type="Gene3D" id="3.40.190.10">
    <property type="entry name" value="Periplasmic binding protein-like II"/>
    <property type="match status" value="1"/>
</dbReference>
<keyword evidence="4" id="KW-0804">Transcription</keyword>
<evidence type="ECO:0000313" key="7">
    <source>
        <dbReference type="EMBL" id="QEI08072.1"/>
    </source>
</evidence>
<dbReference type="PROSITE" id="PS50931">
    <property type="entry name" value="HTH_LYSR"/>
    <property type="match status" value="1"/>
</dbReference>
<evidence type="ECO:0000256" key="4">
    <source>
        <dbReference type="ARBA" id="ARBA00023163"/>
    </source>
</evidence>
<dbReference type="PANTHER" id="PTHR30419">
    <property type="entry name" value="HTH-TYPE TRANSCRIPTIONAL REGULATOR YBHD"/>
    <property type="match status" value="1"/>
</dbReference>
<protein>
    <submittedName>
        <fullName evidence="7">LysR family transcriptional regulator</fullName>
    </submittedName>
</protein>
<feature type="domain" description="HTH lysR-type" evidence="6">
    <location>
        <begin position="1"/>
        <end position="58"/>
    </location>
</feature>
<dbReference type="AlphaFoldDB" id="A0A5C0B027"/>
<accession>A0A5C0B027</accession>
<keyword evidence="2" id="KW-0805">Transcription regulation</keyword>
<dbReference type="Gene3D" id="3.40.190.290">
    <property type="match status" value="1"/>
</dbReference>
<dbReference type="SUPFAM" id="SSF46785">
    <property type="entry name" value="Winged helix' DNA-binding domain"/>
    <property type="match status" value="1"/>
</dbReference>
<evidence type="ECO:0000256" key="5">
    <source>
        <dbReference type="SAM" id="MobiDB-lite"/>
    </source>
</evidence>
<organism evidence="7 8">
    <name type="scientific">Pigmentiphaga aceris</name>
    <dbReference type="NCBI Taxonomy" id="1940612"/>
    <lineage>
        <taxon>Bacteria</taxon>
        <taxon>Pseudomonadati</taxon>
        <taxon>Pseudomonadota</taxon>
        <taxon>Betaproteobacteria</taxon>
        <taxon>Burkholderiales</taxon>
        <taxon>Alcaligenaceae</taxon>
        <taxon>Pigmentiphaga</taxon>
    </lineage>
</organism>
<dbReference type="SUPFAM" id="SSF53850">
    <property type="entry name" value="Periplasmic binding protein-like II"/>
    <property type="match status" value="1"/>
</dbReference>
<dbReference type="InterPro" id="IPR050950">
    <property type="entry name" value="HTH-type_LysR_regulators"/>
</dbReference>
<dbReference type="Pfam" id="PF03466">
    <property type="entry name" value="LysR_substrate"/>
    <property type="match status" value="2"/>
</dbReference>
<name>A0A5C0B027_9BURK</name>